<evidence type="ECO:0000256" key="14">
    <source>
        <dbReference type="ARBA" id="ARBA00022833"/>
    </source>
</evidence>
<dbReference type="GO" id="GO:0005813">
    <property type="term" value="C:centrosome"/>
    <property type="evidence" value="ECO:0007669"/>
    <property type="project" value="UniProtKB-SubCell"/>
</dbReference>
<feature type="region of interest" description="Disordered" evidence="15">
    <location>
        <begin position="675"/>
        <end position="701"/>
    </location>
</feature>
<accession>A0AAQ4QS97</accession>
<name>A0AAQ4QS97_GASAC</name>
<dbReference type="GeneTree" id="ENSGT00390000018123"/>
<keyword evidence="19" id="KW-1185">Reference proteome</keyword>
<dbReference type="InterPro" id="IPR043137">
    <property type="entry name" value="GGT_ssub_C"/>
</dbReference>
<dbReference type="PROSITE" id="PS50245">
    <property type="entry name" value="CAP_GLY_2"/>
    <property type="match status" value="1"/>
</dbReference>
<dbReference type="InterPro" id="IPR038765">
    <property type="entry name" value="Papain-like_cys_pep_sf"/>
</dbReference>
<evidence type="ECO:0000259" key="17">
    <source>
        <dbReference type="PROSITE" id="PS50245"/>
    </source>
</evidence>
<dbReference type="Pfam" id="PF01019">
    <property type="entry name" value="G_glu_transpept"/>
    <property type="match status" value="1"/>
</dbReference>
<dbReference type="InterPro" id="IPR000938">
    <property type="entry name" value="CAP-Gly_domain"/>
</dbReference>
<evidence type="ECO:0000256" key="8">
    <source>
        <dbReference type="ARBA" id="ARBA00022553"/>
    </source>
</evidence>
<dbReference type="Gene3D" id="2.30.30.190">
    <property type="entry name" value="CAP Gly-rich-like domain"/>
    <property type="match status" value="1"/>
</dbReference>
<evidence type="ECO:0000256" key="11">
    <source>
        <dbReference type="ARBA" id="ARBA00022786"/>
    </source>
</evidence>
<comment type="similarity">
    <text evidence="5">Belongs to the gamma-glutamyltransferase family.</text>
</comment>
<dbReference type="GO" id="GO:0006508">
    <property type="term" value="P:proteolysis"/>
    <property type="evidence" value="ECO:0007669"/>
    <property type="project" value="UniProtKB-KW"/>
</dbReference>
<dbReference type="PRINTS" id="PR01210">
    <property type="entry name" value="GGTRANSPTASE"/>
</dbReference>
<feature type="compositionally biased region" description="Acidic residues" evidence="15">
    <location>
        <begin position="808"/>
        <end position="821"/>
    </location>
</feature>
<dbReference type="InterPro" id="IPR036859">
    <property type="entry name" value="CAP-Gly_dom_sf"/>
</dbReference>
<dbReference type="InterPro" id="IPR001394">
    <property type="entry name" value="Peptidase_C19_UCH"/>
</dbReference>
<keyword evidence="7" id="KW-0963">Cytoplasm</keyword>
<evidence type="ECO:0000256" key="13">
    <source>
        <dbReference type="ARBA" id="ARBA00022807"/>
    </source>
</evidence>
<dbReference type="Pfam" id="PF01302">
    <property type="entry name" value="CAP_GLY"/>
    <property type="match status" value="1"/>
</dbReference>
<dbReference type="SUPFAM" id="SSF54001">
    <property type="entry name" value="Cysteine proteinases"/>
    <property type="match status" value="1"/>
</dbReference>
<comment type="catalytic activity">
    <reaction evidence="1">
        <text>Thiol-dependent hydrolysis of ester, thioester, amide, peptide and isopeptide bonds formed by the C-terminal Gly of ubiquitin (a 76-residue protein attached to proteins as an intracellular targeting signal).</text>
        <dbReference type="EC" id="3.4.19.12"/>
    </reaction>
</comment>
<evidence type="ECO:0000256" key="9">
    <source>
        <dbReference type="ARBA" id="ARBA00022670"/>
    </source>
</evidence>
<feature type="domain" description="CAP-Gly" evidence="17">
    <location>
        <begin position="740"/>
        <end position="783"/>
    </location>
</feature>
<evidence type="ECO:0000256" key="12">
    <source>
        <dbReference type="ARBA" id="ARBA00022801"/>
    </source>
</evidence>
<dbReference type="AlphaFoldDB" id="A0AAQ4QS97"/>
<keyword evidence="11" id="KW-0833">Ubl conjugation pathway</keyword>
<proteinExistence type="inferred from homology"/>
<evidence type="ECO:0000259" key="16">
    <source>
        <dbReference type="PROSITE" id="PS50235"/>
    </source>
</evidence>
<dbReference type="Gene3D" id="1.10.246.130">
    <property type="match status" value="1"/>
</dbReference>
<evidence type="ECO:0000313" key="18">
    <source>
        <dbReference type="Ensembl" id="ENSGACP00000053337.1"/>
    </source>
</evidence>
<reference evidence="18" key="3">
    <citation type="submission" date="2025-09" db="UniProtKB">
        <authorList>
            <consortium name="Ensembl"/>
        </authorList>
    </citation>
    <scope>IDENTIFICATION</scope>
</reference>
<evidence type="ECO:0000313" key="19">
    <source>
        <dbReference type="Proteomes" id="UP000007635"/>
    </source>
</evidence>
<dbReference type="EC" id="3.4.19.12" evidence="6"/>
<reference evidence="18" key="2">
    <citation type="submission" date="2025-08" db="UniProtKB">
        <authorList>
            <consortium name="Ensembl"/>
        </authorList>
    </citation>
    <scope>IDENTIFICATION</scope>
</reference>
<dbReference type="Pfam" id="PF00443">
    <property type="entry name" value="UCH"/>
    <property type="match status" value="1"/>
</dbReference>
<dbReference type="GO" id="GO:0004843">
    <property type="term" value="F:cysteine-type deubiquitinase activity"/>
    <property type="evidence" value="ECO:0007669"/>
    <property type="project" value="UniProtKB-EC"/>
</dbReference>
<evidence type="ECO:0000256" key="5">
    <source>
        <dbReference type="ARBA" id="ARBA00009381"/>
    </source>
</evidence>
<evidence type="ECO:0000256" key="10">
    <source>
        <dbReference type="ARBA" id="ARBA00022723"/>
    </source>
</evidence>
<dbReference type="SMART" id="SM01052">
    <property type="entry name" value="CAP_GLY"/>
    <property type="match status" value="1"/>
</dbReference>
<organism evidence="18 19">
    <name type="scientific">Gasterosteus aculeatus aculeatus</name>
    <name type="common">three-spined stickleback</name>
    <dbReference type="NCBI Taxonomy" id="481459"/>
    <lineage>
        <taxon>Eukaryota</taxon>
        <taxon>Metazoa</taxon>
        <taxon>Chordata</taxon>
        <taxon>Craniata</taxon>
        <taxon>Vertebrata</taxon>
        <taxon>Euteleostomi</taxon>
        <taxon>Actinopterygii</taxon>
        <taxon>Neopterygii</taxon>
        <taxon>Teleostei</taxon>
        <taxon>Neoteleostei</taxon>
        <taxon>Acanthomorphata</taxon>
        <taxon>Eupercaria</taxon>
        <taxon>Perciformes</taxon>
        <taxon>Cottioidei</taxon>
        <taxon>Gasterosteales</taxon>
        <taxon>Gasterosteidae</taxon>
        <taxon>Gasterosteus</taxon>
    </lineage>
</organism>
<keyword evidence="14" id="KW-0862">Zinc</keyword>
<protein>
    <recommendedName>
        <fullName evidence="6">ubiquitinyl hydrolase 1</fullName>
        <ecNumber evidence="6">3.4.19.12</ecNumber>
    </recommendedName>
</protein>
<dbReference type="SUPFAM" id="SSF74924">
    <property type="entry name" value="Cap-Gly domain"/>
    <property type="match status" value="1"/>
</dbReference>
<keyword evidence="10" id="KW-0479">Metal-binding</keyword>
<keyword evidence="8" id="KW-0597">Phosphoprotein</keyword>
<evidence type="ECO:0000256" key="3">
    <source>
        <dbReference type="ARBA" id="ARBA00004556"/>
    </source>
</evidence>
<dbReference type="GO" id="GO:0046872">
    <property type="term" value="F:metal ion binding"/>
    <property type="evidence" value="ECO:0007669"/>
    <property type="project" value="UniProtKB-KW"/>
</dbReference>
<dbReference type="Proteomes" id="UP000007635">
    <property type="component" value="Chromosome XVII"/>
</dbReference>
<dbReference type="Ensembl" id="ENSGACT00000069588.1">
    <property type="protein sequence ID" value="ENSGACP00000053337.1"/>
    <property type="gene ID" value="ENSGACG00000010157.2"/>
</dbReference>
<evidence type="ECO:0000256" key="15">
    <source>
        <dbReference type="SAM" id="MobiDB-lite"/>
    </source>
</evidence>
<dbReference type="Gene3D" id="3.90.70.10">
    <property type="entry name" value="Cysteine proteinases"/>
    <property type="match status" value="1"/>
</dbReference>
<comment type="subcellular location">
    <subcellularLocation>
        <location evidence="2">Cytoplasm</location>
        <location evidence="2">Cytoskeleton</location>
        <location evidence="2">Microtubule organizing center</location>
        <location evidence="2">Centrosome</location>
    </subcellularLocation>
    <subcellularLocation>
        <location evidence="3">Cytoplasm</location>
        <location evidence="3">Perinuclear region</location>
    </subcellularLocation>
</comment>
<dbReference type="SUPFAM" id="SSF56235">
    <property type="entry name" value="N-terminal nucleophile aminohydrolases (Ntn hydrolases)"/>
    <property type="match status" value="1"/>
</dbReference>
<evidence type="ECO:0000256" key="6">
    <source>
        <dbReference type="ARBA" id="ARBA00012759"/>
    </source>
</evidence>
<comment type="similarity">
    <text evidence="4">Belongs to the peptidase C19 family.</text>
</comment>
<evidence type="ECO:0000256" key="2">
    <source>
        <dbReference type="ARBA" id="ARBA00004300"/>
    </source>
</evidence>
<evidence type="ECO:0000256" key="7">
    <source>
        <dbReference type="ARBA" id="ARBA00022490"/>
    </source>
</evidence>
<dbReference type="GO" id="GO:0016579">
    <property type="term" value="P:protein deubiquitination"/>
    <property type="evidence" value="ECO:0007669"/>
    <property type="project" value="InterPro"/>
</dbReference>
<feature type="region of interest" description="Disordered" evidence="15">
    <location>
        <begin position="796"/>
        <end position="822"/>
    </location>
</feature>
<dbReference type="InterPro" id="IPR029055">
    <property type="entry name" value="Ntn_hydrolases_N"/>
</dbReference>
<keyword evidence="9" id="KW-0645">Protease</keyword>
<dbReference type="PROSITE" id="PS50235">
    <property type="entry name" value="USP_3"/>
    <property type="match status" value="1"/>
</dbReference>
<dbReference type="InterPro" id="IPR028889">
    <property type="entry name" value="USP"/>
</dbReference>
<keyword evidence="13" id="KW-0788">Thiol protease</keyword>
<feature type="domain" description="USP" evidence="16">
    <location>
        <begin position="838"/>
        <end position="1205"/>
    </location>
</feature>
<evidence type="ECO:0000256" key="4">
    <source>
        <dbReference type="ARBA" id="ARBA00009085"/>
    </source>
</evidence>
<keyword evidence="12" id="KW-0378">Hydrolase</keyword>
<dbReference type="Gene3D" id="3.60.20.40">
    <property type="match status" value="1"/>
</dbReference>
<sequence length="1217" mass="133904">MYANVSGCKFLLCSSSVCRGGVMLVHDLHRKETRVIDFQGTAPKALKEVMLQNVSGLKAGLRVGVPGLLRGLHHAHSLYGSLLWEDVVTRAAAVAEDGFNVSFSLAEAISKVQGEHLSQRFRDTFLPGGRPLLPGSFLRMSSLAAVLRGGLSNFYDGNFSLEMEDEVQTNGGVLSRDDISNYSVEVGQPLEGLYNEFVIQVPPPSSAGAALISALKLLEGLQLNGNNDTENQTHHWIAEAVKGALAKARGLGDASLNSSVTELLSDLLSMTQARVLHQGVNSSHTSPPELHSLRTELMAGQVVVMGPDGLMVSIASSLSTPFGSRLMTVSGVILNGLILDFYWPDKTPGRRSSNQKNPVQPGARPQTPLMPTIVVPARHKCGLYTALSSSGGPRSLSVVTQVLIRALSLNKERNESLSLGRLHSNRQPSRRLDYRRDALTGETPAFVLKHFGVAESFPPTITLPLFPRDVTVKRLHGRYPRGTPHMDPKAAAREKFFLVLRGKSRKGFSQGGVGRVDAETPCGQLTGALYSGGAAAGSPRGGCVVRREDTHPLTRRQAQLLLFVSSAKRRVELLRNAPLFSAVCELAQGDQVVVKYKKGHYQALVRNLMEIGRKDEDKEDLRMLGFEVEFVDHDPDLSSKEPAPLFSAADIIQVVPSYSVQQGLRWRDGLSGGPNRKVVTRSHSMPVAGSRPRQVGENRPKSAIQSQSLSTAHVSLEVGSMVEVVSNSGVTVYGVVQWLGVPEGKTAKWAGIELDYEVKSCCDGMYRGQRYFTCKVGRALFVPVTKLNPDRRFVSLSTGNENLKPTDEPPDPEFEDPEEDVPPIPESEALSLLVGRMKGIQGHINSCYLDATLFSLFGSSMTLDNIWKKPADTEKPITCTLRKVVNRLRRQGFVPAESVMNFRKELGCDTFRTEEKDPEEFITVLFQKVLCMQPLIKLRSGQETCQGAYTLQIFLEKEQMGQMPSVQQLLDTSCLSGDLKFEEMPSCLMVQMPRFGNKYKMFSHIIPSTELDITDLLYNSPRECFICGHLAAFECLQCLPDRKLQPGRIKQYCSTCNSQVCRNVRCLADQTPGDALNSALFFQVHSHPARQGHSPKALSVPARSESPVPRHVMQLLAVLCIQTSHYVSFVKFGPDPRSWVFFDSMADRCGDGPSGYSIPVVRACPELGDFLYLPEEELARSNHSQAPELVRRLLSDSYMFLYQNPATPLSKPNQQEC</sequence>
<dbReference type="PANTHER" id="PTHR11830">
    <property type="entry name" value="40S RIBOSOMAL PROTEIN S3A"/>
    <property type="match status" value="1"/>
</dbReference>
<dbReference type="GO" id="GO:0048471">
    <property type="term" value="C:perinuclear region of cytoplasm"/>
    <property type="evidence" value="ECO:0007669"/>
    <property type="project" value="UniProtKB-SubCell"/>
</dbReference>
<feature type="region of interest" description="Disordered" evidence="15">
    <location>
        <begin position="348"/>
        <end position="369"/>
    </location>
</feature>
<dbReference type="InterPro" id="IPR043138">
    <property type="entry name" value="GGT_lsub"/>
</dbReference>
<reference evidence="18 19" key="1">
    <citation type="journal article" date="2021" name="G3 (Bethesda)">
        <title>Improved contiguity of the threespine stickleback genome using long-read sequencing.</title>
        <authorList>
            <person name="Nath S."/>
            <person name="Shaw D.E."/>
            <person name="White M.A."/>
        </authorList>
    </citation>
    <scope>NUCLEOTIDE SEQUENCE [LARGE SCALE GENOMIC DNA]</scope>
    <source>
        <strain evidence="18 19">Lake Benthic</strain>
    </source>
</reference>
<evidence type="ECO:0000256" key="1">
    <source>
        <dbReference type="ARBA" id="ARBA00000707"/>
    </source>
</evidence>